<comment type="similarity">
    <text evidence="2">Belongs to the flavin-dependent halogenase family. Bacterial tryptophan halogenase subfamily.</text>
</comment>
<name>A0A7X0I9C2_9ACTN</name>
<dbReference type="GO" id="GO:0016491">
    <property type="term" value="F:oxidoreductase activity"/>
    <property type="evidence" value="ECO:0007669"/>
    <property type="project" value="UniProtKB-KW"/>
</dbReference>
<dbReference type="InterPro" id="IPR002938">
    <property type="entry name" value="FAD-bd"/>
</dbReference>
<dbReference type="PRINTS" id="PR00420">
    <property type="entry name" value="RNGMNOXGNASE"/>
</dbReference>
<organism evidence="5 6">
    <name type="scientific">Sphaerisporangium rubeum</name>
    <dbReference type="NCBI Taxonomy" id="321317"/>
    <lineage>
        <taxon>Bacteria</taxon>
        <taxon>Bacillati</taxon>
        <taxon>Actinomycetota</taxon>
        <taxon>Actinomycetes</taxon>
        <taxon>Streptosporangiales</taxon>
        <taxon>Streptosporangiaceae</taxon>
        <taxon>Sphaerisporangium</taxon>
    </lineage>
</organism>
<keyword evidence="1 5" id="KW-0560">Oxidoreductase</keyword>
<dbReference type="Proteomes" id="UP000555564">
    <property type="component" value="Unassembled WGS sequence"/>
</dbReference>
<proteinExistence type="inferred from homology"/>
<reference evidence="5 6" key="1">
    <citation type="submission" date="2020-08" db="EMBL/GenBank/DDBJ databases">
        <title>Sequencing the genomes of 1000 actinobacteria strains.</title>
        <authorList>
            <person name="Klenk H.-P."/>
        </authorList>
    </citation>
    <scope>NUCLEOTIDE SEQUENCE [LARGE SCALE GENOMIC DNA]</scope>
    <source>
        <strain evidence="5 6">DSM 44936</strain>
    </source>
</reference>
<sequence>MRRNSSMEKTVYDVAILGSGIAGSLLGAILARHGAKVLLVDAASHPRFAVGESTIPYTLLYLRALADRYDVPEIKNLATFTRTRKAMGERFGVKRHFGFLMHHPGQPQNPREANEFNTPKNLLNEAAHYFRQDTDSYLFHVAMKYGCKARQNFRVDEVDFGDDGVTLSGGDAEYRARYVVDASGFRSPLADKFGLRENPCRLKHHSRSVWNHMLDVPRTDDLWRHGKENRPPFPWYEGTVHHVFERGWAWVIAFDNNKWSTNPLCSVGMTVDPRTFPKPADLTPEEDFHALAAPYPDIARQFEGAKPVREWVSTPRLQYSSSRCAGDRWFLLSHAAGFIDPLFSRGLSNTAESVHALAWRLLEAVKDGDFSAERFEFVERLQQKLFDYNDSLVNAAFISWQEYDLWTAVFRFWAWGANAGCYQIQRALSRFAEDGDDRHFLELEKAPHLGHYWGFNDGFAKAYDSMVEQVDAVEAGELDASEAADDLYDQMRLADFWPKGFGFAERDVRFISPRPKTFLKMARWARTEADPELGRLMIDTGKAALKSRLLKGRKLF</sequence>
<keyword evidence="3" id="KW-0812">Transmembrane</keyword>
<gene>
    <name evidence="5" type="ORF">BJ992_000446</name>
</gene>
<dbReference type="EC" id="1.14.14.-" evidence="5"/>
<evidence type="ECO:0000313" key="5">
    <source>
        <dbReference type="EMBL" id="MBB6471015.1"/>
    </source>
</evidence>
<feature type="domain" description="FAD-binding" evidence="4">
    <location>
        <begin position="12"/>
        <end position="366"/>
    </location>
</feature>
<dbReference type="PANTHER" id="PTHR43747:SF5">
    <property type="entry name" value="FAD-BINDING DOMAIN-CONTAINING PROTEIN"/>
    <property type="match status" value="1"/>
</dbReference>
<keyword evidence="3" id="KW-1133">Transmembrane helix</keyword>
<accession>A0A7X0I9C2</accession>
<keyword evidence="6" id="KW-1185">Reference proteome</keyword>
<evidence type="ECO:0000256" key="1">
    <source>
        <dbReference type="ARBA" id="ARBA00023002"/>
    </source>
</evidence>
<dbReference type="InterPro" id="IPR036188">
    <property type="entry name" value="FAD/NAD-bd_sf"/>
</dbReference>
<dbReference type="EMBL" id="JACHIU010000001">
    <property type="protein sequence ID" value="MBB6471015.1"/>
    <property type="molecule type" value="Genomic_DNA"/>
</dbReference>
<dbReference type="GO" id="GO:0071949">
    <property type="term" value="F:FAD binding"/>
    <property type="evidence" value="ECO:0007669"/>
    <property type="project" value="InterPro"/>
</dbReference>
<keyword evidence="3" id="KW-0472">Membrane</keyword>
<dbReference type="PANTHER" id="PTHR43747">
    <property type="entry name" value="FAD-BINDING PROTEIN"/>
    <property type="match status" value="1"/>
</dbReference>
<dbReference type="SUPFAM" id="SSF51905">
    <property type="entry name" value="FAD/NAD(P)-binding domain"/>
    <property type="match status" value="1"/>
</dbReference>
<dbReference type="RefSeq" id="WP_184978288.1">
    <property type="nucleotide sequence ID" value="NZ_BAAALO010000060.1"/>
</dbReference>
<feature type="transmembrane region" description="Helical" evidence="3">
    <location>
        <begin position="12"/>
        <end position="31"/>
    </location>
</feature>
<dbReference type="Pfam" id="PF01494">
    <property type="entry name" value="FAD_binding_3"/>
    <property type="match status" value="1"/>
</dbReference>
<dbReference type="Gene3D" id="3.50.50.60">
    <property type="entry name" value="FAD/NAD(P)-binding domain"/>
    <property type="match status" value="1"/>
</dbReference>
<comment type="caution">
    <text evidence="5">The sequence shown here is derived from an EMBL/GenBank/DDBJ whole genome shotgun (WGS) entry which is preliminary data.</text>
</comment>
<evidence type="ECO:0000313" key="6">
    <source>
        <dbReference type="Proteomes" id="UP000555564"/>
    </source>
</evidence>
<evidence type="ECO:0000256" key="2">
    <source>
        <dbReference type="ARBA" id="ARBA00038396"/>
    </source>
</evidence>
<evidence type="ECO:0000259" key="4">
    <source>
        <dbReference type="Pfam" id="PF01494"/>
    </source>
</evidence>
<dbReference type="InterPro" id="IPR050816">
    <property type="entry name" value="Flavin-dep_Halogenase_NPB"/>
</dbReference>
<evidence type="ECO:0000256" key="3">
    <source>
        <dbReference type="SAM" id="Phobius"/>
    </source>
</evidence>
<dbReference type="AlphaFoldDB" id="A0A7X0I9C2"/>
<protein>
    <submittedName>
        <fullName evidence="5">FADH2 O2-dependent halogenase</fullName>
        <ecNumber evidence="5">1.14.14.-</ecNumber>
    </submittedName>
</protein>